<evidence type="ECO:0000313" key="1">
    <source>
        <dbReference type="EMBL" id="KFM66303.1"/>
    </source>
</evidence>
<dbReference type="EMBL" id="KK115891">
    <property type="protein sequence ID" value="KFM66303.1"/>
    <property type="molecule type" value="Genomic_DNA"/>
</dbReference>
<accession>A0A087TMG4</accession>
<keyword evidence="2" id="KW-1185">Reference proteome</keyword>
<proteinExistence type="predicted"/>
<dbReference type="AlphaFoldDB" id="A0A087TMG4"/>
<reference evidence="1 2" key="1">
    <citation type="submission" date="2013-11" db="EMBL/GenBank/DDBJ databases">
        <title>Genome sequencing of Stegodyphus mimosarum.</title>
        <authorList>
            <person name="Bechsgaard J."/>
        </authorList>
    </citation>
    <scope>NUCLEOTIDE SEQUENCE [LARGE SCALE GENOMIC DNA]</scope>
</reference>
<protein>
    <submittedName>
        <fullName evidence="1">Uncharacterized protein</fullName>
    </submittedName>
</protein>
<feature type="non-terminal residue" evidence="1">
    <location>
        <position position="35"/>
    </location>
</feature>
<organism evidence="1 2">
    <name type="scientific">Stegodyphus mimosarum</name>
    <name type="common">African social velvet spider</name>
    <dbReference type="NCBI Taxonomy" id="407821"/>
    <lineage>
        <taxon>Eukaryota</taxon>
        <taxon>Metazoa</taxon>
        <taxon>Ecdysozoa</taxon>
        <taxon>Arthropoda</taxon>
        <taxon>Chelicerata</taxon>
        <taxon>Arachnida</taxon>
        <taxon>Araneae</taxon>
        <taxon>Araneomorphae</taxon>
        <taxon>Entelegynae</taxon>
        <taxon>Eresoidea</taxon>
        <taxon>Eresidae</taxon>
        <taxon>Stegodyphus</taxon>
    </lineage>
</organism>
<gene>
    <name evidence="1" type="ORF">X975_02243</name>
</gene>
<dbReference type="Proteomes" id="UP000054359">
    <property type="component" value="Unassembled WGS sequence"/>
</dbReference>
<evidence type="ECO:0000313" key="2">
    <source>
        <dbReference type="Proteomes" id="UP000054359"/>
    </source>
</evidence>
<sequence>MISNTILHSKGSQGPRQVCTVAWKTSKLESGILKA</sequence>
<name>A0A087TMG4_STEMI</name>